<evidence type="ECO:0000313" key="3">
    <source>
        <dbReference type="EMBL" id="TLP76841.1"/>
    </source>
</evidence>
<evidence type="ECO:0000256" key="1">
    <source>
        <dbReference type="SAM" id="MobiDB-lite"/>
    </source>
</evidence>
<feature type="region of interest" description="Disordered" evidence="1">
    <location>
        <begin position="423"/>
        <end position="453"/>
    </location>
</feature>
<dbReference type="InterPro" id="IPR043777">
    <property type="entry name" value="DUF5719"/>
</dbReference>
<dbReference type="Pfam" id="PF18986">
    <property type="entry name" value="DUF5719"/>
    <property type="match status" value="1"/>
</dbReference>
<feature type="compositionally biased region" description="Basic residues" evidence="1">
    <location>
        <begin position="1"/>
        <end position="20"/>
    </location>
</feature>
<accession>A0A5R9ADT5</accession>
<keyword evidence="2" id="KW-0472">Membrane</keyword>
<evidence type="ECO:0000313" key="4">
    <source>
        <dbReference type="Proteomes" id="UP000306544"/>
    </source>
</evidence>
<feature type="region of interest" description="Disordered" evidence="1">
    <location>
        <begin position="1"/>
        <end position="40"/>
    </location>
</feature>
<dbReference type="RefSeq" id="WP_138169984.1">
    <property type="nucleotide sequence ID" value="NZ_VAWA01000006.1"/>
</dbReference>
<dbReference type="OrthoDB" id="3729011at2"/>
<reference evidence="3 4" key="1">
    <citation type="submission" date="2019-05" db="EMBL/GenBank/DDBJ databases">
        <title>Nesterenkonia sp. GY239, isolated from the Southern Atlantic Ocean.</title>
        <authorList>
            <person name="Zhang G."/>
        </authorList>
    </citation>
    <scope>NUCLEOTIDE SEQUENCE [LARGE SCALE GENOMIC DNA]</scope>
    <source>
        <strain evidence="3 4">GY239</strain>
    </source>
</reference>
<dbReference type="AlphaFoldDB" id="A0A5R9ADT5"/>
<feature type="compositionally biased region" description="Acidic residues" evidence="1">
    <location>
        <begin position="444"/>
        <end position="453"/>
    </location>
</feature>
<evidence type="ECO:0000256" key="2">
    <source>
        <dbReference type="SAM" id="Phobius"/>
    </source>
</evidence>
<protein>
    <submittedName>
        <fullName evidence="3">Uncharacterized protein</fullName>
    </submittedName>
</protein>
<name>A0A5R9ADT5_9MICC</name>
<proteinExistence type="predicted"/>
<feature type="transmembrane region" description="Helical" evidence="2">
    <location>
        <begin position="46"/>
        <end position="65"/>
    </location>
</feature>
<dbReference type="Proteomes" id="UP000306544">
    <property type="component" value="Unassembled WGS sequence"/>
</dbReference>
<keyword evidence="2" id="KW-1133">Transmembrane helix</keyword>
<comment type="caution">
    <text evidence="3">The sequence shown here is derived from an EMBL/GenBank/DDBJ whole genome shotgun (WGS) entry which is preliminary data.</text>
</comment>
<gene>
    <name evidence="3" type="ORF">FEF27_06215</name>
</gene>
<keyword evidence="4" id="KW-1185">Reference proteome</keyword>
<keyword evidence="2" id="KW-0812">Transmembrane</keyword>
<sequence length="587" mass="60171">MSSRKVKKYLKAQQRARRRAQREQPPEAGTPTSPVRSSRVERAAPSVAMLAGLGIVAVVAGSAAMSGAAEPQAQPAVIEPYAVPGPAVAERLVCPRAPGRPEALSEQGVVEYAQRDDSVVASTTAVVFAATDGKFPAAQWIPLDDQGRGEPETLLAEGTRDAASDGPLADRPHITEEFDAEQGAPLVEVDPLPGRSPSRAPVTAAAYSYSADAGPVTGLTAGTCEAPARSQWFLGPETGDGANSLLTLTNPHSRDATAEVTTYDADGHTGALGTTTVLIPQHSVRTVNLAGLSETDSAIAVHVQASGAPVAGHLQSAGAVGAEGLGVEMLPTLPGPQQQHIAIGVPAGAEENPELWFYTPGEEEATVELQVFGADGQVETETPGVFNLEPDSVAVAGLHGLPTGTYDVVLNSDQPTFAAVRSAGDGEQITVEADPETDPVTGENVDDETEQEQEPIPDFSWAAAAEPLGAGSVGILAPGQVSALRVLNPAAEQPAQVSYRLLDSAGGRTEDLVIDVDAGTSAEVTYEELVESAQAADLEDLAAVVVADIEGEAYGGIVASSEVGGVTSAALVPAAPSAQHVPLRIEP</sequence>
<dbReference type="EMBL" id="VAWA01000006">
    <property type="protein sequence ID" value="TLP76841.1"/>
    <property type="molecule type" value="Genomic_DNA"/>
</dbReference>
<organism evidence="3 4">
    <name type="scientific">Nesterenkonia sphaerica</name>
    <dbReference type="NCBI Taxonomy" id="1804988"/>
    <lineage>
        <taxon>Bacteria</taxon>
        <taxon>Bacillati</taxon>
        <taxon>Actinomycetota</taxon>
        <taxon>Actinomycetes</taxon>
        <taxon>Micrococcales</taxon>
        <taxon>Micrococcaceae</taxon>
        <taxon>Nesterenkonia</taxon>
    </lineage>
</organism>